<keyword evidence="3" id="KW-0238">DNA-binding</keyword>
<evidence type="ECO:0000313" key="6">
    <source>
        <dbReference type="EMBL" id="GLI21552.1"/>
    </source>
</evidence>
<dbReference type="SUPFAM" id="SSF46785">
    <property type="entry name" value="Winged helix' DNA-binding domain"/>
    <property type="match status" value="1"/>
</dbReference>
<dbReference type="InterPro" id="IPR000847">
    <property type="entry name" value="LysR_HTH_N"/>
</dbReference>
<dbReference type="PANTHER" id="PTHR30346">
    <property type="entry name" value="TRANSCRIPTIONAL DUAL REGULATOR HCAR-RELATED"/>
    <property type="match status" value="1"/>
</dbReference>
<dbReference type="GO" id="GO:0003700">
    <property type="term" value="F:DNA-binding transcription factor activity"/>
    <property type="evidence" value="ECO:0007669"/>
    <property type="project" value="InterPro"/>
</dbReference>
<evidence type="ECO:0000259" key="5">
    <source>
        <dbReference type="PROSITE" id="PS50931"/>
    </source>
</evidence>
<dbReference type="InterPro" id="IPR036390">
    <property type="entry name" value="WH_DNA-bd_sf"/>
</dbReference>
<sequence>MPLLRPRLQGTGDMNVSLRALKYVVAAADLGNVTEAARQLNVSQPSISAAIAQTEAELRIPLFIRHHARGISLTPAGQRYVNEARHLLAHARDFAQSAQALGDTLRGEISLGCFLTIAPRFMPALLARFAEVQPGITVKLEEGDQKEIFDGILSGRLEIAVSYGYAVPEDFSGELLIDLPPLLVLAADHPLARKPVVSLRDVADEPFLLYDLPHTRDYFFSLFESCGITPRIAYRSRSYELIRGLVGQKRGYTLHNASPRTTMAYDGSRVAVRPLKEQLAPVRVMRLSLRRQPMRPAVEVFARFLADAFSPGGMFAPGSIAPDMD</sequence>
<gene>
    <name evidence="6" type="ORF">XFLAVUS301_12260</name>
</gene>
<evidence type="ECO:0000256" key="4">
    <source>
        <dbReference type="ARBA" id="ARBA00023163"/>
    </source>
</evidence>
<accession>A0A9W6CKT8</accession>
<keyword evidence="2" id="KW-0805">Transcription regulation</keyword>
<dbReference type="InterPro" id="IPR036388">
    <property type="entry name" value="WH-like_DNA-bd_sf"/>
</dbReference>
<proteinExistence type="inferred from homology"/>
<comment type="caution">
    <text evidence="6">The sequence shown here is derived from an EMBL/GenBank/DDBJ whole genome shotgun (WGS) entry which is preliminary data.</text>
</comment>
<dbReference type="PRINTS" id="PR00039">
    <property type="entry name" value="HTHLYSR"/>
</dbReference>
<dbReference type="PANTHER" id="PTHR30346:SF0">
    <property type="entry name" value="HCA OPERON TRANSCRIPTIONAL ACTIVATOR HCAR"/>
    <property type="match status" value="1"/>
</dbReference>
<dbReference type="FunFam" id="1.10.10.10:FF:000001">
    <property type="entry name" value="LysR family transcriptional regulator"/>
    <property type="match status" value="1"/>
</dbReference>
<protein>
    <submittedName>
        <fullName evidence="6">Transcriptional regulator</fullName>
    </submittedName>
</protein>
<dbReference type="SUPFAM" id="SSF53850">
    <property type="entry name" value="Periplasmic binding protein-like II"/>
    <property type="match status" value="1"/>
</dbReference>
<evidence type="ECO:0000256" key="1">
    <source>
        <dbReference type="ARBA" id="ARBA00009437"/>
    </source>
</evidence>
<organism evidence="6 7">
    <name type="scientific">Xanthobacter flavus</name>
    <dbReference type="NCBI Taxonomy" id="281"/>
    <lineage>
        <taxon>Bacteria</taxon>
        <taxon>Pseudomonadati</taxon>
        <taxon>Pseudomonadota</taxon>
        <taxon>Alphaproteobacteria</taxon>
        <taxon>Hyphomicrobiales</taxon>
        <taxon>Xanthobacteraceae</taxon>
        <taxon>Xanthobacter</taxon>
    </lineage>
</organism>
<name>A0A9W6CKT8_XANFL</name>
<dbReference type="EMBL" id="BSDO01000001">
    <property type="protein sequence ID" value="GLI21552.1"/>
    <property type="molecule type" value="Genomic_DNA"/>
</dbReference>
<feature type="domain" description="HTH lysR-type" evidence="5">
    <location>
        <begin position="16"/>
        <end position="74"/>
    </location>
</feature>
<dbReference type="Pfam" id="PF03466">
    <property type="entry name" value="LysR_substrate"/>
    <property type="match status" value="1"/>
</dbReference>
<dbReference type="Pfam" id="PF00126">
    <property type="entry name" value="HTH_1"/>
    <property type="match status" value="1"/>
</dbReference>
<evidence type="ECO:0000256" key="3">
    <source>
        <dbReference type="ARBA" id="ARBA00023125"/>
    </source>
</evidence>
<dbReference type="CDD" id="cd08412">
    <property type="entry name" value="PBP2_PAO1_like"/>
    <property type="match status" value="1"/>
</dbReference>
<dbReference type="GO" id="GO:0003677">
    <property type="term" value="F:DNA binding"/>
    <property type="evidence" value="ECO:0007669"/>
    <property type="project" value="UniProtKB-KW"/>
</dbReference>
<dbReference type="Gene3D" id="1.10.10.10">
    <property type="entry name" value="Winged helix-like DNA-binding domain superfamily/Winged helix DNA-binding domain"/>
    <property type="match status" value="1"/>
</dbReference>
<comment type="similarity">
    <text evidence="1">Belongs to the LysR transcriptional regulatory family.</text>
</comment>
<evidence type="ECO:0000256" key="2">
    <source>
        <dbReference type="ARBA" id="ARBA00023015"/>
    </source>
</evidence>
<dbReference type="Proteomes" id="UP001144397">
    <property type="component" value="Unassembled WGS sequence"/>
</dbReference>
<dbReference type="InterPro" id="IPR005119">
    <property type="entry name" value="LysR_subst-bd"/>
</dbReference>
<dbReference type="GO" id="GO:0032993">
    <property type="term" value="C:protein-DNA complex"/>
    <property type="evidence" value="ECO:0007669"/>
    <property type="project" value="TreeGrafter"/>
</dbReference>
<keyword evidence="4" id="KW-0804">Transcription</keyword>
<evidence type="ECO:0000313" key="7">
    <source>
        <dbReference type="Proteomes" id="UP001144397"/>
    </source>
</evidence>
<dbReference type="AlphaFoldDB" id="A0A9W6CKT8"/>
<dbReference type="Gene3D" id="3.40.190.10">
    <property type="entry name" value="Periplasmic binding protein-like II"/>
    <property type="match status" value="2"/>
</dbReference>
<reference evidence="6" key="1">
    <citation type="submission" date="2022-12" db="EMBL/GenBank/DDBJ databases">
        <title>Reference genome sequencing for broad-spectrum identification of bacterial and archaeal isolates by mass spectrometry.</title>
        <authorList>
            <person name="Sekiguchi Y."/>
            <person name="Tourlousse D.M."/>
        </authorList>
    </citation>
    <scope>NUCLEOTIDE SEQUENCE</scope>
    <source>
        <strain evidence="6">301</strain>
    </source>
</reference>
<dbReference type="PROSITE" id="PS50931">
    <property type="entry name" value="HTH_LYSR"/>
    <property type="match status" value="1"/>
</dbReference>